<dbReference type="InterPro" id="IPR005197">
    <property type="entry name" value="Glyco_hydro_71"/>
</dbReference>
<keyword evidence="2" id="KW-1185">Reference proteome</keyword>
<protein>
    <submittedName>
        <fullName evidence="1">Glycoside hydrolase</fullName>
    </submittedName>
</protein>
<proteinExistence type="predicted"/>
<name>A0A5M3Z8G3_ASPTE</name>
<reference evidence="1 2" key="1">
    <citation type="submission" date="2020-01" db="EMBL/GenBank/DDBJ databases">
        <title>Aspergillus terreus IFO 6365 whole genome shotgun sequence.</title>
        <authorList>
            <person name="Kanamasa S."/>
            <person name="Takahashi H."/>
        </authorList>
    </citation>
    <scope>NUCLEOTIDE SEQUENCE [LARGE SCALE GENOMIC DNA]</scope>
    <source>
        <strain evidence="1 2">IFO 6365</strain>
    </source>
</reference>
<dbReference type="CDD" id="cd11577">
    <property type="entry name" value="GH71"/>
    <property type="match status" value="1"/>
</dbReference>
<dbReference type="VEuPathDB" id="FungiDB:ATEG_07778"/>
<sequence length="476" mass="52716">MRPSFLVAAALTAVTHVDAKGVFAHFMLGNSNNYTHDNWRTDISAAKDAKIDAFAINTGWGMPGTFQLLDDAFSVAKDMDFKLFMSLDYSGDGHWPQDKVIYTLQNYTTHPAYYRTSDGKPLVSTFEGAQAGGDWQHIKKKVDCAFIPDWSSLEPDVAIGRGDVDGLMSWDAWPNGTSQMTTDEDKKYLAVLKDKPYVMPVSPWFYSNLLRLNKNWVWQGDDLWYTRWQQVLEVDPEYVEIISWNDWGESHYIGPIHDDDMDVFSYGNAPFNYAKGMPHDGWRAFLPYVIDQYKNGGKDASIDKEGVVAWYRTTPASACGSGKTTGNTETQNQDILKPGEVLQDKIFYSALLESSADISVSIGGKNRTGRWENTPDGGKGIYHGSISMEQQLGDVVVTLSRDGEFLATVRGHAISTNCVNNVTNWNAWVGSATSTVQNQGSSSSSSSGQDESSSTRVLLAGVTPVILGWTAFLLLM</sequence>
<organism evidence="1 2">
    <name type="scientific">Aspergillus terreus</name>
    <dbReference type="NCBI Taxonomy" id="33178"/>
    <lineage>
        <taxon>Eukaryota</taxon>
        <taxon>Fungi</taxon>
        <taxon>Dikarya</taxon>
        <taxon>Ascomycota</taxon>
        <taxon>Pezizomycotina</taxon>
        <taxon>Eurotiomycetes</taxon>
        <taxon>Eurotiomycetidae</taxon>
        <taxon>Eurotiales</taxon>
        <taxon>Aspergillaceae</taxon>
        <taxon>Aspergillus</taxon>
        <taxon>Aspergillus subgen. Circumdati</taxon>
    </lineage>
</organism>
<evidence type="ECO:0000313" key="2">
    <source>
        <dbReference type="Proteomes" id="UP000452235"/>
    </source>
</evidence>
<dbReference type="Pfam" id="PF03659">
    <property type="entry name" value="Glyco_hydro_71"/>
    <property type="match status" value="1"/>
</dbReference>
<comment type="caution">
    <text evidence="1">The sequence shown here is derived from an EMBL/GenBank/DDBJ whole genome shotgun (WGS) entry which is preliminary data.</text>
</comment>
<dbReference type="AlphaFoldDB" id="A0A5M3Z8G3"/>
<dbReference type="Proteomes" id="UP000452235">
    <property type="component" value="Unassembled WGS sequence"/>
</dbReference>
<gene>
    <name evidence="1" type="ORF">ATEIFO6365_0009040500</name>
</gene>
<accession>A0A5M3Z8G3</accession>
<evidence type="ECO:0000313" key="1">
    <source>
        <dbReference type="EMBL" id="GFF19042.1"/>
    </source>
</evidence>
<dbReference type="GO" id="GO:0051118">
    <property type="term" value="F:glucan endo-1,3-alpha-glucosidase activity"/>
    <property type="evidence" value="ECO:0007669"/>
    <property type="project" value="InterPro"/>
</dbReference>
<dbReference type="Gene3D" id="3.20.20.80">
    <property type="entry name" value="Glycosidases"/>
    <property type="match status" value="1"/>
</dbReference>
<keyword evidence="1" id="KW-0378">Hydrolase</keyword>
<dbReference type="EMBL" id="BLJY01000009">
    <property type="protein sequence ID" value="GFF19042.1"/>
    <property type="molecule type" value="Genomic_DNA"/>
</dbReference>
<dbReference type="OrthoDB" id="1046782at2759"/>